<evidence type="ECO:0000256" key="1">
    <source>
        <dbReference type="SAM" id="Phobius"/>
    </source>
</evidence>
<proteinExistence type="predicted"/>
<gene>
    <name evidence="2" type="ORF">AAK873_00660</name>
</gene>
<dbReference type="EMBL" id="JBCLPP010000002">
    <property type="protein sequence ID" value="MEY8244122.1"/>
    <property type="molecule type" value="Genomic_DNA"/>
</dbReference>
<comment type="caution">
    <text evidence="2">The sequence shown here is derived from an EMBL/GenBank/DDBJ whole genome shotgun (WGS) entry which is preliminary data.</text>
</comment>
<feature type="transmembrane region" description="Helical" evidence="1">
    <location>
        <begin position="62"/>
        <end position="83"/>
    </location>
</feature>
<feature type="transmembrane region" description="Helical" evidence="1">
    <location>
        <begin position="110"/>
        <end position="135"/>
    </location>
</feature>
<keyword evidence="3" id="KW-1185">Reference proteome</keyword>
<protein>
    <submittedName>
        <fullName evidence="2">Uncharacterized protein</fullName>
    </submittedName>
</protein>
<organism evidence="2 3">
    <name type="scientific">Heminiphilus faecis</name>
    <dbReference type="NCBI Taxonomy" id="2601703"/>
    <lineage>
        <taxon>Bacteria</taxon>
        <taxon>Pseudomonadati</taxon>
        <taxon>Bacteroidota</taxon>
        <taxon>Bacteroidia</taxon>
        <taxon>Bacteroidales</taxon>
        <taxon>Muribaculaceae</taxon>
        <taxon>Heminiphilus</taxon>
    </lineage>
</organism>
<evidence type="ECO:0000313" key="2">
    <source>
        <dbReference type="EMBL" id="MEY8244122.1"/>
    </source>
</evidence>
<keyword evidence="1" id="KW-0812">Transmembrane</keyword>
<accession>A0ABV4CSY8</accession>
<reference evidence="2 3" key="1">
    <citation type="submission" date="2024-03" db="EMBL/GenBank/DDBJ databases">
        <title>Mouse gut bacterial collection (mGBC) of GemPharmatech.</title>
        <authorList>
            <person name="He Y."/>
            <person name="Dong L."/>
            <person name="Wu D."/>
            <person name="Gao X."/>
            <person name="Lin Z."/>
        </authorList>
    </citation>
    <scope>NUCLEOTIDE SEQUENCE [LARGE SCALE GENOMIC DNA]</scope>
    <source>
        <strain evidence="2 3">54-13</strain>
    </source>
</reference>
<name>A0ABV4CSY8_9BACT</name>
<dbReference type="Proteomes" id="UP001565200">
    <property type="component" value="Unassembled WGS sequence"/>
</dbReference>
<sequence length="165" mass="19101">MFSITRFADTFAKELRENKRTLLMRVFVMTGIMCLFTLFIVFQQYEKYGTDPDRAADPLWVSMLGLFVWSIIIFGAISASNLMKDMSDRQSRLSTIMYPASQLEKYLARWIIYIPLFLLAALAACFLSDLLRYIICRSVIPGSAVALKLITPSELTDYIEQYEMW</sequence>
<feature type="transmembrane region" description="Helical" evidence="1">
    <location>
        <begin position="22"/>
        <end position="42"/>
    </location>
</feature>
<dbReference type="RefSeq" id="WP_369863063.1">
    <property type="nucleotide sequence ID" value="NZ_JBCLPP010000002.1"/>
</dbReference>
<evidence type="ECO:0000313" key="3">
    <source>
        <dbReference type="Proteomes" id="UP001565200"/>
    </source>
</evidence>
<keyword evidence="1" id="KW-1133">Transmembrane helix</keyword>
<keyword evidence="1" id="KW-0472">Membrane</keyword>